<protein>
    <submittedName>
        <fullName evidence="2">Uncharacterized protein</fullName>
    </submittedName>
</protein>
<dbReference type="RefSeq" id="WP_184565865.1">
    <property type="nucleotide sequence ID" value="NZ_JACIEI010000007.1"/>
</dbReference>
<organism evidence="2 3">
    <name type="scientific">Sulfitobacter undariae</name>
    <dbReference type="NCBI Taxonomy" id="1563671"/>
    <lineage>
        <taxon>Bacteria</taxon>
        <taxon>Pseudomonadati</taxon>
        <taxon>Pseudomonadota</taxon>
        <taxon>Alphaproteobacteria</taxon>
        <taxon>Rhodobacterales</taxon>
        <taxon>Roseobacteraceae</taxon>
        <taxon>Sulfitobacter</taxon>
    </lineage>
</organism>
<feature type="transmembrane region" description="Helical" evidence="1">
    <location>
        <begin position="36"/>
        <end position="53"/>
    </location>
</feature>
<accession>A0A7W6EBD6</accession>
<keyword evidence="1" id="KW-0472">Membrane</keyword>
<keyword evidence="1" id="KW-0812">Transmembrane</keyword>
<evidence type="ECO:0000256" key="1">
    <source>
        <dbReference type="SAM" id="Phobius"/>
    </source>
</evidence>
<reference evidence="2 3" key="1">
    <citation type="submission" date="2020-08" db="EMBL/GenBank/DDBJ databases">
        <title>Genomic Encyclopedia of Type Strains, Phase IV (KMG-IV): sequencing the most valuable type-strain genomes for metagenomic binning, comparative biology and taxonomic classification.</title>
        <authorList>
            <person name="Goeker M."/>
        </authorList>
    </citation>
    <scope>NUCLEOTIDE SEQUENCE [LARGE SCALE GENOMIC DNA]</scope>
    <source>
        <strain evidence="2 3">DSM 102234</strain>
    </source>
</reference>
<evidence type="ECO:0000313" key="2">
    <source>
        <dbReference type="EMBL" id="MBB3994649.1"/>
    </source>
</evidence>
<proteinExistence type="predicted"/>
<name>A0A7W6EBD6_9RHOB</name>
<dbReference type="Proteomes" id="UP000530268">
    <property type="component" value="Unassembled WGS sequence"/>
</dbReference>
<keyword evidence="3" id="KW-1185">Reference proteome</keyword>
<comment type="caution">
    <text evidence="2">The sequence shown here is derived from an EMBL/GenBank/DDBJ whole genome shotgun (WGS) entry which is preliminary data.</text>
</comment>
<keyword evidence="1" id="KW-1133">Transmembrane helix</keyword>
<gene>
    <name evidence="2" type="ORF">GGR95_002297</name>
</gene>
<sequence length="57" mass="5943">MAYLMTAIMTGGVAAILSLFAGESFGQIALNYVLYGHLGMAALAVATMTAKMVDRKS</sequence>
<dbReference type="AlphaFoldDB" id="A0A7W6EBD6"/>
<evidence type="ECO:0000313" key="3">
    <source>
        <dbReference type="Proteomes" id="UP000530268"/>
    </source>
</evidence>
<dbReference type="EMBL" id="JACIEI010000007">
    <property type="protein sequence ID" value="MBB3994649.1"/>
    <property type="molecule type" value="Genomic_DNA"/>
</dbReference>